<gene>
    <name evidence="2" type="ORF">DLM75_05625</name>
</gene>
<evidence type="ECO:0000256" key="1">
    <source>
        <dbReference type="SAM" id="MobiDB-lite"/>
    </source>
</evidence>
<dbReference type="AlphaFoldDB" id="A0A396ZFZ2"/>
<name>A0A396ZFZ2_9LEPT</name>
<protein>
    <submittedName>
        <fullName evidence="2">Uncharacterized protein</fullName>
    </submittedName>
</protein>
<comment type="caution">
    <text evidence="2">The sequence shown here is derived from an EMBL/GenBank/DDBJ whole genome shotgun (WGS) entry which is preliminary data.</text>
</comment>
<evidence type="ECO:0000313" key="2">
    <source>
        <dbReference type="EMBL" id="RHX92657.1"/>
    </source>
</evidence>
<sequence length="76" mass="8844">MNPTPNFRIYSIHSIFLKKKNLDPSGLISKTNFQRPMENLFQNTRLRKLTQNPSGSGERSGSHKSPMRQNLWELTQ</sequence>
<feature type="region of interest" description="Disordered" evidence="1">
    <location>
        <begin position="41"/>
        <end position="76"/>
    </location>
</feature>
<dbReference type="Proteomes" id="UP000265798">
    <property type="component" value="Unassembled WGS sequence"/>
</dbReference>
<evidence type="ECO:0000313" key="3">
    <source>
        <dbReference type="Proteomes" id="UP000265798"/>
    </source>
</evidence>
<feature type="compositionally biased region" description="Polar residues" evidence="1">
    <location>
        <begin position="41"/>
        <end position="59"/>
    </location>
</feature>
<dbReference type="EMBL" id="QHCT01000001">
    <property type="protein sequence ID" value="RHX92657.1"/>
    <property type="molecule type" value="Genomic_DNA"/>
</dbReference>
<organism evidence="2 3">
    <name type="scientific">Leptospira stimsonii</name>
    <dbReference type="NCBI Taxonomy" id="2202203"/>
    <lineage>
        <taxon>Bacteria</taxon>
        <taxon>Pseudomonadati</taxon>
        <taxon>Spirochaetota</taxon>
        <taxon>Spirochaetia</taxon>
        <taxon>Leptospirales</taxon>
        <taxon>Leptospiraceae</taxon>
        <taxon>Leptospira</taxon>
    </lineage>
</organism>
<proteinExistence type="predicted"/>
<accession>A0A396ZFZ2</accession>
<reference evidence="3" key="1">
    <citation type="submission" date="2018-05" db="EMBL/GenBank/DDBJ databases">
        <title>Leptospira yasudae sp. nov. and Leptospira stimsonii sp. nov., two pathogenic species of the genus Leptospira isolated from environmental sources.</title>
        <authorList>
            <person name="Casanovas-Massana A."/>
            <person name="Hamond C."/>
            <person name="Santos L.A."/>
            <person name="Hacker K.P."/>
            <person name="Balassiano I."/>
            <person name="Medeiros M.A."/>
            <person name="Reis M.G."/>
            <person name="Ko A.I."/>
            <person name="Wunder E.A."/>
        </authorList>
    </citation>
    <scope>NUCLEOTIDE SEQUENCE [LARGE SCALE GENOMIC DNA]</scope>
    <source>
        <strain evidence="3">Yale</strain>
    </source>
</reference>